<dbReference type="NCBIfam" id="TIGR00502">
    <property type="entry name" value="nagB"/>
    <property type="match status" value="1"/>
</dbReference>
<accession>A0A6V7R9S2</accession>
<evidence type="ECO:0000259" key="5">
    <source>
        <dbReference type="Pfam" id="PF01182"/>
    </source>
</evidence>
<dbReference type="GO" id="GO:0005737">
    <property type="term" value="C:cytoplasm"/>
    <property type="evidence" value="ECO:0007669"/>
    <property type="project" value="TreeGrafter"/>
</dbReference>
<dbReference type="UniPathway" id="UPA00629">
    <property type="reaction ID" value="UER00684"/>
</dbReference>
<dbReference type="InterPro" id="IPR037171">
    <property type="entry name" value="NagB/RpiA_transferase-like"/>
</dbReference>
<evidence type="ECO:0000313" key="6">
    <source>
        <dbReference type="EMBL" id="CAD2073893.1"/>
    </source>
</evidence>
<keyword evidence="2 4" id="KW-0378">Hydrolase</keyword>
<dbReference type="GO" id="GO:0006043">
    <property type="term" value="P:glucosamine catabolic process"/>
    <property type="evidence" value="ECO:0007669"/>
    <property type="project" value="TreeGrafter"/>
</dbReference>
<keyword evidence="3 4" id="KW-0119">Carbohydrate metabolism</keyword>
<dbReference type="HAMAP" id="MF_01241">
    <property type="entry name" value="GlcN6P_deamin"/>
    <property type="match status" value="1"/>
</dbReference>
<name>A0A6V7R9S2_9BACL</name>
<dbReference type="GO" id="GO:0019262">
    <property type="term" value="P:N-acetylneuraminate catabolic process"/>
    <property type="evidence" value="ECO:0007669"/>
    <property type="project" value="UniProtKB-UniRule"/>
</dbReference>
<dbReference type="AlphaFoldDB" id="A0A6V7R9S2"/>
<dbReference type="InterPro" id="IPR006148">
    <property type="entry name" value="Glc/Gal-6P_isomerase"/>
</dbReference>
<feature type="active site" description="Proton acceptor; for ring-opening step" evidence="4">
    <location>
        <position position="140"/>
    </location>
</feature>
<dbReference type="SUPFAM" id="SSF100950">
    <property type="entry name" value="NagB/RpiA/CoA transferase-like"/>
    <property type="match status" value="1"/>
</dbReference>
<comment type="caution">
    <text evidence="6">The sequence shown here is derived from an EMBL/GenBank/DDBJ whole genome shotgun (WGS) entry which is preliminary data.</text>
</comment>
<keyword evidence="7" id="KW-1185">Reference proteome</keyword>
<dbReference type="GO" id="GO:0005975">
    <property type="term" value="P:carbohydrate metabolic process"/>
    <property type="evidence" value="ECO:0007669"/>
    <property type="project" value="InterPro"/>
</dbReference>
<comment type="caution">
    <text evidence="4">Lacks conserved residue(s) required for the propagation of feature annotation.</text>
</comment>
<protein>
    <recommendedName>
        <fullName evidence="4">Glucosamine-6-phosphate deaminase</fullName>
        <ecNumber evidence="4">3.5.99.6</ecNumber>
    </recommendedName>
    <alternativeName>
        <fullName evidence="4">GlcN6P deaminase</fullName>
        <shortName evidence="4">GNPDA</shortName>
    </alternativeName>
    <alternativeName>
        <fullName evidence="4">Glucosamine-6-phosphate isomerase</fullName>
    </alternativeName>
</protein>
<dbReference type="InterPro" id="IPR004547">
    <property type="entry name" value="Glucosamine6P_isomerase"/>
</dbReference>
<feature type="active site" description="Proton acceptor; for enolization step" evidence="4">
    <location>
        <position position="70"/>
    </location>
</feature>
<comment type="function">
    <text evidence="4">Catalyzes the reversible isomerization-deamination of glucosamine 6-phosphate (GlcN6P) to form fructose 6-phosphate (Fru6P) and ammonium ion.</text>
</comment>
<dbReference type="InterPro" id="IPR018321">
    <property type="entry name" value="Glucosamine6P_isomerase_CS"/>
</dbReference>
<comment type="similarity">
    <text evidence="4">Belongs to the glucosamine/galactosamine-6-phosphate isomerase family. NagB subfamily.</text>
</comment>
<dbReference type="Proteomes" id="UP000588186">
    <property type="component" value="Unassembled WGS sequence"/>
</dbReference>
<gene>
    <name evidence="6" type="primary">nagB_1</name>
    <name evidence="4" type="synonym">nagB</name>
    <name evidence="6" type="ORF">JEOPIN946_00762</name>
</gene>
<evidence type="ECO:0000256" key="1">
    <source>
        <dbReference type="ARBA" id="ARBA00000644"/>
    </source>
</evidence>
<evidence type="ECO:0000313" key="7">
    <source>
        <dbReference type="Proteomes" id="UP000588186"/>
    </source>
</evidence>
<proteinExistence type="inferred from homology"/>
<evidence type="ECO:0000256" key="3">
    <source>
        <dbReference type="ARBA" id="ARBA00023277"/>
    </source>
</evidence>
<dbReference type="PROSITE" id="PS01161">
    <property type="entry name" value="GLC_GALNAC_ISOMERASE"/>
    <property type="match status" value="1"/>
</dbReference>
<reference evidence="6 7" key="1">
    <citation type="submission" date="2020-07" db="EMBL/GenBank/DDBJ databases">
        <authorList>
            <person name="Criscuolo A."/>
        </authorList>
    </citation>
    <scope>NUCLEOTIDE SEQUENCE [LARGE SCALE GENOMIC DNA]</scope>
    <source>
        <strain evidence="6">CIP107946</strain>
    </source>
</reference>
<feature type="active site" description="For ring-opening step" evidence="4">
    <location>
        <position position="138"/>
    </location>
</feature>
<dbReference type="EC" id="3.5.99.6" evidence="4"/>
<evidence type="ECO:0000256" key="2">
    <source>
        <dbReference type="ARBA" id="ARBA00022801"/>
    </source>
</evidence>
<dbReference type="Gene3D" id="3.40.50.1360">
    <property type="match status" value="1"/>
</dbReference>
<evidence type="ECO:0000256" key="4">
    <source>
        <dbReference type="HAMAP-Rule" id="MF_01241"/>
    </source>
</evidence>
<feature type="active site" description="For ring-opening step" evidence="4">
    <location>
        <position position="145"/>
    </location>
</feature>
<feature type="domain" description="Glucosamine/galactosamine-6-phosphate isomerase" evidence="5">
    <location>
        <begin position="12"/>
        <end position="228"/>
    </location>
</feature>
<comment type="catalytic activity">
    <reaction evidence="1 4">
        <text>alpha-D-glucosamine 6-phosphate + H2O = beta-D-fructose 6-phosphate + NH4(+)</text>
        <dbReference type="Rhea" id="RHEA:12172"/>
        <dbReference type="ChEBI" id="CHEBI:15377"/>
        <dbReference type="ChEBI" id="CHEBI:28938"/>
        <dbReference type="ChEBI" id="CHEBI:57634"/>
        <dbReference type="ChEBI" id="CHEBI:75989"/>
        <dbReference type="EC" id="3.5.99.6"/>
    </reaction>
</comment>
<organism evidence="6 7">
    <name type="scientific">Phocicoccus pinnipedialis</name>
    <dbReference type="NCBI Taxonomy" id="110845"/>
    <lineage>
        <taxon>Bacteria</taxon>
        <taxon>Bacillati</taxon>
        <taxon>Bacillota</taxon>
        <taxon>Bacilli</taxon>
        <taxon>Bacillales</taxon>
        <taxon>Salinicoccaceae</taxon>
        <taxon>Phocicoccus</taxon>
    </lineage>
</organism>
<dbReference type="GO" id="GO:0004342">
    <property type="term" value="F:glucosamine-6-phosphate deaminase activity"/>
    <property type="evidence" value="ECO:0007669"/>
    <property type="project" value="UniProtKB-UniRule"/>
</dbReference>
<dbReference type="EMBL" id="CAJEWB010000007">
    <property type="protein sequence ID" value="CAD2073893.1"/>
    <property type="molecule type" value="Genomic_DNA"/>
</dbReference>
<dbReference type="GO" id="GO:0042802">
    <property type="term" value="F:identical protein binding"/>
    <property type="evidence" value="ECO:0007669"/>
    <property type="project" value="TreeGrafter"/>
</dbReference>
<dbReference type="CDD" id="cd01399">
    <property type="entry name" value="GlcN6P_deaminase"/>
    <property type="match status" value="1"/>
</dbReference>
<dbReference type="FunFam" id="3.40.50.1360:FF:000003">
    <property type="entry name" value="Glucosamine-6-phosphate deaminase"/>
    <property type="match status" value="1"/>
</dbReference>
<dbReference type="GO" id="GO:0006046">
    <property type="term" value="P:N-acetylglucosamine catabolic process"/>
    <property type="evidence" value="ECO:0007669"/>
    <property type="project" value="UniProtKB-UniRule"/>
</dbReference>
<dbReference type="Pfam" id="PF01182">
    <property type="entry name" value="Glucosamine_iso"/>
    <property type="match status" value="1"/>
</dbReference>
<dbReference type="PANTHER" id="PTHR11280">
    <property type="entry name" value="GLUCOSAMINE-6-PHOSPHATE ISOMERASE"/>
    <property type="match status" value="1"/>
</dbReference>
<sequence>MTKFTEIKASTYEEMSREAAKIIFNDLKSKKDTVLGLATGSTPEGMYDALSNMINDVDLDLSEVTTFNLDEYVGLDEDNDQSYHYFMEKNLFSKIDVPKENIHILNGVADDIDEEVKEYEALIDEKGIDIQVLGIGRNGHIAFNEPGTSFESLTQRVKLTDETIEDNARFFEKKEDVPTEALSMGLATIMKAKKIILLISGSNKQEARNLFVSGEVSEDLPVSILHNHPNVILLTDSEARGE</sequence>
<dbReference type="PANTHER" id="PTHR11280:SF5">
    <property type="entry name" value="GLUCOSAMINE-6-PHOSPHATE ISOMERASE"/>
    <property type="match status" value="1"/>
</dbReference>
<comment type="pathway">
    <text evidence="4">Amino-sugar metabolism; N-acetylneuraminate degradation; D-fructose 6-phosphate from N-acetylneuraminate: step 5/5.</text>
</comment>
<dbReference type="RefSeq" id="WP_186077008.1">
    <property type="nucleotide sequence ID" value="NZ_CAJEWB010000007.1"/>
</dbReference>